<protein>
    <submittedName>
        <fullName evidence="1">Uncharacterized protein</fullName>
    </submittedName>
</protein>
<sequence length="312" mass="35897">MSSKEGASLLPDIQTISARRFSITPTSTRRTRQRVSLEDMNIAQKWTNDFENDFTDFIGKWFENERKTPNNQYNMPIFYRIMNLLLSLLQGGGSQDRKYFAEDITAIKHAAEQAGFDIDTDIIIKHLILNTLHVYEAVNRFPKASTIDEFKQDKVSQIILYHGFKDRTAPIIEKINQLTPDDPFITPIFLSTSVLHDVACRFSGSAHILLKIIVHSRHFEDCPYAYLGKSLVIGETNSDNEYEVLLNLFTKFKYISKTTTKITFNVPQILGAPLEKTEEFIVYTMEYVANSSKTREEINEDLIKLVNEYSPT</sequence>
<reference evidence="1" key="1">
    <citation type="journal article" date="2020" name="Nature">
        <title>Giant virus diversity and host interactions through global metagenomics.</title>
        <authorList>
            <person name="Schulz F."/>
            <person name="Roux S."/>
            <person name="Paez-Espino D."/>
            <person name="Jungbluth S."/>
            <person name="Walsh D.A."/>
            <person name="Denef V.J."/>
            <person name="McMahon K.D."/>
            <person name="Konstantinidis K.T."/>
            <person name="Eloe-Fadrosh E.A."/>
            <person name="Kyrpides N.C."/>
            <person name="Woyke T."/>
        </authorList>
    </citation>
    <scope>NUCLEOTIDE SEQUENCE</scope>
    <source>
        <strain evidence="1">GVMAG-M-3300020523-10</strain>
    </source>
</reference>
<dbReference type="Gene3D" id="3.90.176.10">
    <property type="entry name" value="Toxin ADP-ribosyltransferase, Chain A, domain 1"/>
    <property type="match status" value="1"/>
</dbReference>
<dbReference type="EMBL" id="MN739381">
    <property type="protein sequence ID" value="QHT01796.1"/>
    <property type="molecule type" value="Genomic_DNA"/>
</dbReference>
<dbReference type="SUPFAM" id="SSF56399">
    <property type="entry name" value="ADP-ribosylation"/>
    <property type="match status" value="1"/>
</dbReference>
<evidence type="ECO:0000313" key="1">
    <source>
        <dbReference type="EMBL" id="QHT01796.1"/>
    </source>
</evidence>
<organism evidence="1">
    <name type="scientific">viral metagenome</name>
    <dbReference type="NCBI Taxonomy" id="1070528"/>
    <lineage>
        <taxon>unclassified sequences</taxon>
        <taxon>metagenomes</taxon>
        <taxon>organismal metagenomes</taxon>
    </lineage>
</organism>
<accession>A0A6C0CAP8</accession>
<dbReference type="AlphaFoldDB" id="A0A6C0CAP8"/>
<proteinExistence type="predicted"/>
<name>A0A6C0CAP8_9ZZZZ</name>